<accession>A0ABD5PAV9</accession>
<keyword evidence="1" id="KW-0812">Transmembrane</keyword>
<name>A0ABD5PAV9_9EURY</name>
<protein>
    <recommendedName>
        <fullName evidence="2">DUF7260 domain-containing protein</fullName>
    </recommendedName>
</protein>
<dbReference type="AlphaFoldDB" id="A0ABD5PAV9"/>
<evidence type="ECO:0000313" key="4">
    <source>
        <dbReference type="Proteomes" id="UP001595921"/>
    </source>
</evidence>
<keyword evidence="4" id="KW-1185">Reference proteome</keyword>
<dbReference type="Pfam" id="PF23921">
    <property type="entry name" value="DUF7260"/>
    <property type="match status" value="1"/>
</dbReference>
<dbReference type="InterPro" id="IPR055684">
    <property type="entry name" value="DUF7260"/>
</dbReference>
<sequence length="306" mass="32853">MGGTNSVGKIPTGPDAAADGCRIVGDCAGWDPAALLAVLFWTGVLCVLVFGSLSYVPSARSLLSNERETTRRERDAFEAFADRVGGLSVRAPTAVAAGPQTLVGVGDAGGGDGGLEQVRRAYRETVMSMAHYDEEYGESLETNMAAEFSEELAAVVATGPAFSPQVQQALVAGSHEAGNERDAFLRTLDAEAEEVCDAQSILSRTDRKCAEIRSRHLELSSYAELREAWEKLDELEAACERCLADRQSSIHDGYTLGFRAGDSETFHSYLYRSLDVSYPVLADGANVLESLRETRRQVTAAASSRV</sequence>
<organism evidence="3 4">
    <name type="scientific">Halobium salinum</name>
    <dbReference type="NCBI Taxonomy" id="1364940"/>
    <lineage>
        <taxon>Archaea</taxon>
        <taxon>Methanobacteriati</taxon>
        <taxon>Methanobacteriota</taxon>
        <taxon>Stenosarchaea group</taxon>
        <taxon>Halobacteria</taxon>
        <taxon>Halobacteriales</taxon>
        <taxon>Haloferacaceae</taxon>
        <taxon>Halobium</taxon>
    </lineage>
</organism>
<feature type="domain" description="DUF7260" evidence="2">
    <location>
        <begin position="55"/>
        <end position="295"/>
    </location>
</feature>
<keyword evidence="1" id="KW-1133">Transmembrane helix</keyword>
<evidence type="ECO:0000313" key="3">
    <source>
        <dbReference type="EMBL" id="MFC4357854.1"/>
    </source>
</evidence>
<dbReference type="RefSeq" id="WP_267624585.1">
    <property type="nucleotide sequence ID" value="NZ_JAODIW010000009.1"/>
</dbReference>
<dbReference type="EMBL" id="JBHSDS010000005">
    <property type="protein sequence ID" value="MFC4357854.1"/>
    <property type="molecule type" value="Genomic_DNA"/>
</dbReference>
<comment type="caution">
    <text evidence="3">The sequence shown here is derived from an EMBL/GenBank/DDBJ whole genome shotgun (WGS) entry which is preliminary data.</text>
</comment>
<feature type="transmembrane region" description="Helical" evidence="1">
    <location>
        <begin position="33"/>
        <end position="56"/>
    </location>
</feature>
<keyword evidence="1" id="KW-0472">Membrane</keyword>
<evidence type="ECO:0000259" key="2">
    <source>
        <dbReference type="Pfam" id="PF23921"/>
    </source>
</evidence>
<dbReference type="Proteomes" id="UP001595921">
    <property type="component" value="Unassembled WGS sequence"/>
</dbReference>
<gene>
    <name evidence="3" type="ORF">ACFO0N_07820</name>
</gene>
<evidence type="ECO:0000256" key="1">
    <source>
        <dbReference type="SAM" id="Phobius"/>
    </source>
</evidence>
<reference evidence="3 4" key="1">
    <citation type="journal article" date="2019" name="Int. J. Syst. Evol. Microbiol.">
        <title>The Global Catalogue of Microorganisms (GCM) 10K type strain sequencing project: providing services to taxonomists for standard genome sequencing and annotation.</title>
        <authorList>
            <consortium name="The Broad Institute Genomics Platform"/>
            <consortium name="The Broad Institute Genome Sequencing Center for Infectious Disease"/>
            <person name="Wu L."/>
            <person name="Ma J."/>
        </authorList>
    </citation>
    <scope>NUCLEOTIDE SEQUENCE [LARGE SCALE GENOMIC DNA]</scope>
    <source>
        <strain evidence="3 4">CGMCC 1.12553</strain>
    </source>
</reference>
<proteinExistence type="predicted"/>